<gene>
    <name evidence="1" type="ORF">FD755_019032</name>
</gene>
<protein>
    <submittedName>
        <fullName evidence="1">Uncharacterized protein</fullName>
    </submittedName>
</protein>
<dbReference type="Gene3D" id="2.40.50.140">
    <property type="entry name" value="Nucleic acid-binding proteins"/>
    <property type="match status" value="1"/>
</dbReference>
<comment type="caution">
    <text evidence="1">The sequence shown here is derived from an EMBL/GenBank/DDBJ whole genome shotgun (WGS) entry which is preliminary data.</text>
</comment>
<dbReference type="InterPro" id="IPR012340">
    <property type="entry name" value="NA-bd_OB-fold"/>
</dbReference>
<organism evidence="1 2">
    <name type="scientific">Muntiacus reevesi</name>
    <name type="common">Reeves' muntjac</name>
    <name type="synonym">Cervus reevesi</name>
    <dbReference type="NCBI Taxonomy" id="9886"/>
    <lineage>
        <taxon>Eukaryota</taxon>
        <taxon>Metazoa</taxon>
        <taxon>Chordata</taxon>
        <taxon>Craniata</taxon>
        <taxon>Vertebrata</taxon>
        <taxon>Euteleostomi</taxon>
        <taxon>Mammalia</taxon>
        <taxon>Eutheria</taxon>
        <taxon>Laurasiatheria</taxon>
        <taxon>Artiodactyla</taxon>
        <taxon>Ruminantia</taxon>
        <taxon>Pecora</taxon>
        <taxon>Cervidae</taxon>
        <taxon>Muntiacinae</taxon>
        <taxon>Muntiacus</taxon>
    </lineage>
</organism>
<evidence type="ECO:0000313" key="2">
    <source>
        <dbReference type="Proteomes" id="UP000326062"/>
    </source>
</evidence>
<proteinExistence type="predicted"/>
<dbReference type="EMBL" id="VCEB01000016">
    <property type="protein sequence ID" value="KAB0369027.1"/>
    <property type="molecule type" value="Genomic_DNA"/>
</dbReference>
<accession>A0A5N3X9G6</accession>
<sequence length="48" mass="5245">MSLAPITHYVHTPLNQLKGGMTVNVYGAVMFFKPSYLSRGTVKTSSVD</sequence>
<dbReference type="AlphaFoldDB" id="A0A5N3X9G6"/>
<name>A0A5N3X9G6_MUNRE</name>
<keyword evidence="2" id="KW-1185">Reference proteome</keyword>
<evidence type="ECO:0000313" key="1">
    <source>
        <dbReference type="EMBL" id="KAB0369027.1"/>
    </source>
</evidence>
<reference evidence="1 2" key="1">
    <citation type="submission" date="2019-06" db="EMBL/GenBank/DDBJ databases">
        <title>Discovery of a novel chromosome fission-fusion reversal in muntjac.</title>
        <authorList>
            <person name="Mudd A.B."/>
            <person name="Bredeson J.V."/>
            <person name="Baum R."/>
            <person name="Hockemeyer D."/>
            <person name="Rokhsar D.S."/>
        </authorList>
    </citation>
    <scope>NUCLEOTIDE SEQUENCE [LARGE SCALE GENOMIC DNA]</scope>
    <source>
        <strain evidence="1">UCam_UCB_Mr</strain>
        <tissue evidence="1">Fibroblast cell line</tissue>
    </source>
</reference>
<dbReference type="Proteomes" id="UP000326062">
    <property type="component" value="Chromosome 15"/>
</dbReference>